<evidence type="ECO:0000313" key="2">
    <source>
        <dbReference type="EMBL" id="POM80213.1"/>
    </source>
</evidence>
<dbReference type="OrthoDB" id="126534at2759"/>
<evidence type="ECO:0008006" key="4">
    <source>
        <dbReference type="Google" id="ProtNLM"/>
    </source>
</evidence>
<name>A0A2P4YQW6_9STRA</name>
<reference evidence="2 3" key="1">
    <citation type="journal article" date="2017" name="Genome Biol. Evol.">
        <title>Phytophthora megakarya and P. palmivora, closely related causal agents of cacao black pod rot, underwent increases in genome sizes and gene numbers by different mechanisms.</title>
        <authorList>
            <person name="Ali S.S."/>
            <person name="Shao J."/>
            <person name="Lary D.J."/>
            <person name="Kronmiller B."/>
            <person name="Shen D."/>
            <person name="Strem M.D."/>
            <person name="Amoako-Attah I."/>
            <person name="Akrofi A.Y."/>
            <person name="Begoude B.A."/>
            <person name="Ten Hoopen G.M."/>
            <person name="Coulibaly K."/>
            <person name="Kebe B.I."/>
            <person name="Melnick R.L."/>
            <person name="Guiltinan M.J."/>
            <person name="Tyler B.M."/>
            <person name="Meinhardt L.W."/>
            <person name="Bailey B.A."/>
        </authorList>
    </citation>
    <scope>NUCLEOTIDE SEQUENCE [LARGE SCALE GENOMIC DNA]</scope>
    <source>
        <strain evidence="3">sbr112.9</strain>
    </source>
</reference>
<dbReference type="EMBL" id="NCKW01000624">
    <property type="protein sequence ID" value="POM80213.1"/>
    <property type="molecule type" value="Genomic_DNA"/>
</dbReference>
<evidence type="ECO:0000256" key="1">
    <source>
        <dbReference type="SAM" id="SignalP"/>
    </source>
</evidence>
<comment type="caution">
    <text evidence="2">The sequence shown here is derived from an EMBL/GenBank/DDBJ whole genome shotgun (WGS) entry which is preliminary data.</text>
</comment>
<keyword evidence="1" id="KW-0732">Signal</keyword>
<evidence type="ECO:0000313" key="3">
    <source>
        <dbReference type="Proteomes" id="UP000237271"/>
    </source>
</evidence>
<accession>A0A2P4YQW6</accession>
<gene>
    <name evidence="2" type="ORF">PHPALM_1982</name>
</gene>
<keyword evidence="3" id="KW-1185">Reference proteome</keyword>
<sequence length="296" mass="33415">MAVIVSTILGLIALSASYMVQKHSSLWKHYNLSVPHIRVKRFQSLSAAPKNTLEKVARGQAPHIGVVPRARFAILGGKLRRVRPVDHHISTTRTTFEEYCLGSEFSKLFIDCDDFAYVTFMNKRCTSVEALLLAGYLFYGKHVYQAPSVVLLLLARLFPVKFLRTFNILLLRWWVHPEYGTLTHVNARIWDTGVDRKQIHQLKALNVKQSSSAKLRPAVQGVFLTTFGRIVVAPTMLMLVFANTDYLSTGTFSLRPKDSYFAYNEMDLAMTGGCGRCHVPCLISLLQSLHTTTRHS</sequence>
<dbReference type="AlphaFoldDB" id="A0A2P4YQW6"/>
<dbReference type="Proteomes" id="UP000237271">
    <property type="component" value="Unassembled WGS sequence"/>
</dbReference>
<proteinExistence type="predicted"/>
<protein>
    <recommendedName>
        <fullName evidence="4">Transmembrane protein</fullName>
    </recommendedName>
</protein>
<feature type="signal peptide" evidence="1">
    <location>
        <begin position="1"/>
        <end position="17"/>
    </location>
</feature>
<organism evidence="2 3">
    <name type="scientific">Phytophthora palmivora</name>
    <dbReference type="NCBI Taxonomy" id="4796"/>
    <lineage>
        <taxon>Eukaryota</taxon>
        <taxon>Sar</taxon>
        <taxon>Stramenopiles</taxon>
        <taxon>Oomycota</taxon>
        <taxon>Peronosporomycetes</taxon>
        <taxon>Peronosporales</taxon>
        <taxon>Peronosporaceae</taxon>
        <taxon>Phytophthora</taxon>
    </lineage>
</organism>
<feature type="chain" id="PRO_5015193582" description="Transmembrane protein" evidence="1">
    <location>
        <begin position="18"/>
        <end position="296"/>
    </location>
</feature>